<dbReference type="Pfam" id="PF02364">
    <property type="entry name" value="Glucan_synthase"/>
    <property type="match status" value="1"/>
</dbReference>
<dbReference type="STRING" id="1890364.A0A2P6MW82"/>
<organism evidence="4 5">
    <name type="scientific">Planoprotostelium fungivorum</name>
    <dbReference type="NCBI Taxonomy" id="1890364"/>
    <lineage>
        <taxon>Eukaryota</taxon>
        <taxon>Amoebozoa</taxon>
        <taxon>Evosea</taxon>
        <taxon>Variosea</taxon>
        <taxon>Cavosteliida</taxon>
        <taxon>Cavosteliaceae</taxon>
        <taxon>Planoprotostelium</taxon>
    </lineage>
</organism>
<dbReference type="GO" id="GO:0006075">
    <property type="term" value="P:(1-&gt;3)-beta-D-glucan biosynthetic process"/>
    <property type="evidence" value="ECO:0007669"/>
    <property type="project" value="InterPro"/>
</dbReference>
<dbReference type="PANTHER" id="PTHR12741">
    <property type="entry name" value="LYST-INTERACTING PROTEIN LIP5 DOPAMINE RESPONSIVE PROTEIN DRG-1"/>
    <property type="match status" value="1"/>
</dbReference>
<feature type="region of interest" description="Disordered" evidence="1">
    <location>
        <begin position="292"/>
        <end position="311"/>
    </location>
</feature>
<dbReference type="InParanoid" id="A0A2P6MW82"/>
<gene>
    <name evidence="4" type="ORF">PROFUN_01688</name>
</gene>
<feature type="transmembrane region" description="Helical" evidence="2">
    <location>
        <begin position="477"/>
        <end position="500"/>
    </location>
</feature>
<feature type="transmembrane region" description="Helical" evidence="2">
    <location>
        <begin position="1302"/>
        <end position="1330"/>
    </location>
</feature>
<feature type="transmembrane region" description="Helical" evidence="2">
    <location>
        <begin position="1395"/>
        <end position="1419"/>
    </location>
</feature>
<evidence type="ECO:0000256" key="1">
    <source>
        <dbReference type="SAM" id="MobiDB-lite"/>
    </source>
</evidence>
<evidence type="ECO:0000313" key="5">
    <source>
        <dbReference type="Proteomes" id="UP000241769"/>
    </source>
</evidence>
<feature type="compositionally biased region" description="Low complexity" evidence="1">
    <location>
        <begin position="1599"/>
        <end position="1611"/>
    </location>
</feature>
<dbReference type="EMBL" id="MDYQ01000353">
    <property type="protein sequence ID" value="PRP75972.1"/>
    <property type="molecule type" value="Genomic_DNA"/>
</dbReference>
<sequence>MPSTTWNKGEFNRQLDLIRSQFDSFWVGKHGFQLHLVEVAWLKLRRRGMGWLSHLSVWSDETGIESKFRSAWEKFEKKHFAAYKRWRKLTGATGGFDLKTENSLDSSLQNILLYYLVYGELNEFRAIKNMLHLVYHIASSQFGDRSEKSDTKIGNYIRQEGTKMYRFLGLVYSKEEMNDDCFGHDDLDDLCGTRDFCKKVLSSPTKDFFPALGVKESKQFAKLEVLLALDTPTFILRWMKSNQGDLNPEQRKARDAWILEHFVKDKEKKELEEHKAKTDDYEPKVAEALKELKREEEGTNAAERYKPKDSDFDGKPDALAIFRSATSQLNSARTLLTLSEEQENKKTIPRLKQAQVGLFTERLGAEAAYKDVLSQYENLAQAYADCEMSLRRATEGFSNRSISNCKTFAAESRHLQARSKWKRLCAEEMGSKIRAQMTLHFAYIDTINAERREYANKFKTFREKSKGPGGMSGYFTVWYHFSAVVYLHLFMLAPIAWLYFDYQNIFGAALSDGTGFSGAINKMLKFDMASLLDVYNSPIIPVGGPIALGLIFILICNLGFRWRTSGPKSGPRRDAGISSLMEWGPRWRTFLLWVLIIISEVALMKGLILNPIRTATQSWIDDFDISSSIPYIMINWIPVIFLYVCSVQFIFSCWIAIFGFFAGLIDGVSNVKDWGGLIYSFHPSGETIKGEYGNIPIPKIVILWDEKVMPIKSTEKKDTKEEDKDVTKMRKYVAFAKVWNATVTYFYDIHKLSQEELQRFTFKIRASDNQSDDFLSDRVEKQPEFEIPPQVKEVRYHLQRFVNNIRMNKPTKNTAVVNMLPLNIITPVGTEKILYPFEFIIHVDNTQSSFLQHLINSEPAEWENFKAKECLSEKARDWISRMEKDVLQGLSTADKKSKKTKRWIDSTEEGQNLKMKVCEWASIRFQALYRTVHGFMQAPAALALLARIQDPSMSQETAEEIARSKFSYLVGYQSYATYYRKYKRTKRAAMDGAGLARDEVEAHEAVFFIKFLRKKFPELKICYPDCEDGKYYGRLISGVKQTSTGSSTVYDFKTELFGPFVDLGLGKPTHQNFMSQFIDGCIVQTIDINQDSVLPQSFFIPNILGEFDLDKRVKIVGCPEFIVTTSWSGTAWCSAFAERTFGTLTQRAYSRLGVRLHYGHPDFIDALWVQTETGLSKLSYVSEDIFTGFDTILKGGKIIHREYHEVGKARDVDLYTTTKFQRKISMGASQMACSRYIDQLTTCWSVSWFQVLTYYYSTVGHYHNHAILWVSVWFALVSQLLLIILQKFIFQDRIAYFVTERIFTFQVGYFFMVPGMLQLILEFGIVWGLWTFLSNFIMNYVYSTFHILNVSAYWQYGLTNSAYYLGSGRGTGLEHYFMLDMYDTFYHTHWGPAFIIFWMGILVLILSGNVIVWGVMYLLPSGIWLWGAMALNPGSLPSSVHEEQWKRLMNVDMKQTSIIVKKHTKIEQYKYDPIVGNAAKRFFVRIGRAIRYFFRVVHWVYTAINFAIHTRVTRLFAVIVMFWNWVLANLIPTFIFTDERRRMLRWDEDETRAKSIFFSSIIREDPDQPTPKRAAPPPPPTKRAQIVRPPSQSETNITASSSESEASASRPLPAPPSGVKPRPKPKRNRSVRFLSRESEGEKSSDENLQYHD</sequence>
<feature type="transmembrane region" description="Helical" evidence="2">
    <location>
        <begin position="1268"/>
        <end position="1290"/>
    </location>
</feature>
<name>A0A2P6MW82_9EUKA</name>
<dbReference type="InterPro" id="IPR003440">
    <property type="entry name" value="Glyco_trans_48_dom"/>
</dbReference>
<feature type="transmembrane region" description="Helical" evidence="2">
    <location>
        <begin position="1489"/>
        <end position="1509"/>
    </location>
</feature>
<dbReference type="GO" id="GO:0005886">
    <property type="term" value="C:plasma membrane"/>
    <property type="evidence" value="ECO:0007669"/>
    <property type="project" value="TreeGrafter"/>
</dbReference>
<keyword evidence="2" id="KW-1133">Transmembrane helix</keyword>
<dbReference type="GO" id="GO:0003843">
    <property type="term" value="F:1,3-beta-D-glucan synthase activity"/>
    <property type="evidence" value="ECO:0007669"/>
    <property type="project" value="InterPro"/>
</dbReference>
<keyword evidence="5" id="KW-1185">Reference proteome</keyword>
<feature type="transmembrane region" description="Helical" evidence="2">
    <location>
        <begin position="1515"/>
        <end position="1536"/>
    </location>
</feature>
<feature type="transmembrane region" description="Helical" evidence="2">
    <location>
        <begin position="590"/>
        <end position="609"/>
    </location>
</feature>
<feature type="domain" description="Glycosyl transferase 48" evidence="3">
    <location>
        <begin position="791"/>
        <end position="1418"/>
    </location>
</feature>
<comment type="caution">
    <text evidence="4">The sequence shown here is derived from an EMBL/GenBank/DDBJ whole genome shotgun (WGS) entry which is preliminary data.</text>
</comment>
<accession>A0A2P6MW82</accession>
<dbReference type="OrthoDB" id="1880850at2759"/>
<feature type="compositionally biased region" description="Basic residues" evidence="1">
    <location>
        <begin position="1621"/>
        <end position="1630"/>
    </location>
</feature>
<proteinExistence type="predicted"/>
<evidence type="ECO:0000256" key="2">
    <source>
        <dbReference type="SAM" id="Phobius"/>
    </source>
</evidence>
<feature type="region of interest" description="Disordered" evidence="1">
    <location>
        <begin position="1564"/>
        <end position="1652"/>
    </location>
</feature>
<dbReference type="PANTHER" id="PTHR12741:SF48">
    <property type="entry name" value="1,3-BETA-GLUCAN SYNTHASE COMPONENT FKS1-RELATED"/>
    <property type="match status" value="1"/>
</dbReference>
<evidence type="ECO:0000313" key="4">
    <source>
        <dbReference type="EMBL" id="PRP75972.1"/>
    </source>
</evidence>
<keyword evidence="2" id="KW-0472">Membrane</keyword>
<reference evidence="4 5" key="1">
    <citation type="journal article" date="2018" name="Genome Biol. Evol.">
        <title>Multiple Roots of Fruiting Body Formation in Amoebozoa.</title>
        <authorList>
            <person name="Hillmann F."/>
            <person name="Forbes G."/>
            <person name="Novohradska S."/>
            <person name="Ferling I."/>
            <person name="Riege K."/>
            <person name="Groth M."/>
            <person name="Westermann M."/>
            <person name="Marz M."/>
            <person name="Spaller T."/>
            <person name="Winckler T."/>
            <person name="Schaap P."/>
            <person name="Glockner G."/>
        </authorList>
    </citation>
    <scope>NUCLEOTIDE SEQUENCE [LARGE SCALE GENOMIC DNA]</scope>
    <source>
        <strain evidence="4 5">Jena</strain>
    </source>
</reference>
<protein>
    <submittedName>
        <fullName evidence="4">Callose synthase 12</fullName>
    </submittedName>
</protein>
<dbReference type="GO" id="GO:0000148">
    <property type="term" value="C:1,3-beta-D-glucan synthase complex"/>
    <property type="evidence" value="ECO:0007669"/>
    <property type="project" value="InterPro"/>
</dbReference>
<feature type="compositionally biased region" description="Basic and acidic residues" evidence="1">
    <location>
        <begin position="1634"/>
        <end position="1652"/>
    </location>
</feature>
<keyword evidence="2" id="KW-0812">Transmembrane</keyword>
<feature type="transmembrane region" description="Helical" evidence="2">
    <location>
        <begin position="539"/>
        <end position="560"/>
    </location>
</feature>
<feature type="transmembrane region" description="Helical" evidence="2">
    <location>
        <begin position="629"/>
        <end position="662"/>
    </location>
</feature>
<dbReference type="Proteomes" id="UP000241769">
    <property type="component" value="Unassembled WGS sequence"/>
</dbReference>
<evidence type="ECO:0000259" key="3">
    <source>
        <dbReference type="Pfam" id="PF02364"/>
    </source>
</evidence>